<reference evidence="2 3" key="1">
    <citation type="submission" date="2021-06" db="EMBL/GenBank/DDBJ databases">
        <title>Caerostris extrusa draft genome.</title>
        <authorList>
            <person name="Kono N."/>
            <person name="Arakawa K."/>
        </authorList>
    </citation>
    <scope>NUCLEOTIDE SEQUENCE [LARGE SCALE GENOMIC DNA]</scope>
</reference>
<evidence type="ECO:0000259" key="1">
    <source>
        <dbReference type="Pfam" id="PF13847"/>
    </source>
</evidence>
<dbReference type="PANTHER" id="PTHR23290:SF0">
    <property type="entry name" value="RRNA N6-ADENOSINE-METHYLTRANSFERASE METTL5"/>
    <property type="match status" value="1"/>
</dbReference>
<keyword evidence="3" id="KW-1185">Reference proteome</keyword>
<organism evidence="2 3">
    <name type="scientific">Caerostris extrusa</name>
    <name type="common">Bark spider</name>
    <name type="synonym">Caerostris bankana</name>
    <dbReference type="NCBI Taxonomy" id="172846"/>
    <lineage>
        <taxon>Eukaryota</taxon>
        <taxon>Metazoa</taxon>
        <taxon>Ecdysozoa</taxon>
        <taxon>Arthropoda</taxon>
        <taxon>Chelicerata</taxon>
        <taxon>Arachnida</taxon>
        <taxon>Araneae</taxon>
        <taxon>Araneomorphae</taxon>
        <taxon>Entelegynae</taxon>
        <taxon>Araneoidea</taxon>
        <taxon>Araneidae</taxon>
        <taxon>Caerostris</taxon>
    </lineage>
</organism>
<comment type="caution">
    <text evidence="2">The sequence shown here is derived from an EMBL/GenBank/DDBJ whole genome shotgun (WGS) entry which is preliminary data.</text>
</comment>
<dbReference type="EMBL" id="BPLR01012686">
    <property type="protein sequence ID" value="GIY55859.1"/>
    <property type="molecule type" value="Genomic_DNA"/>
</dbReference>
<dbReference type="Proteomes" id="UP001054945">
    <property type="component" value="Unassembled WGS sequence"/>
</dbReference>
<dbReference type="GO" id="GO:0003676">
    <property type="term" value="F:nucleic acid binding"/>
    <property type="evidence" value="ECO:0007669"/>
    <property type="project" value="InterPro"/>
</dbReference>
<sequence>MPRLFQLEDLLAILCLIGNYRNLSHVHILSHIRQNISHIRIQSRSRQQIWYNHRGHRIMLKFKKKKAQKLQEILDSLDVYETPNIALEQYATPPHLAAQWMNIMAENTGEVEGKIIGDLGCGCGTLTIAAAAYGAEMCVGFDIDRSALEIAQRNKEDLELQNIDFVQCDVMDLNDSRWHKAFDTVVLNPPFGTKSNKGIDMMFLKTALSLARNSVYSLHKSSTIEHIKKKAREWNVTIQPMYKMIFNLNKSYNRHKTNSRDIERVILPISRVISMQCNQTHEMPFSKYTRNQLEDSIFRDEWLCKRGPVISHTCTIGVNFSKMVDKEACDLFAKLASG</sequence>
<dbReference type="Gene3D" id="3.40.50.150">
    <property type="entry name" value="Vaccinia Virus protein VP39"/>
    <property type="match status" value="1"/>
</dbReference>
<dbReference type="InterPro" id="IPR029063">
    <property type="entry name" value="SAM-dependent_MTases_sf"/>
</dbReference>
<dbReference type="PROSITE" id="PS00092">
    <property type="entry name" value="N6_MTASE"/>
    <property type="match status" value="1"/>
</dbReference>
<gene>
    <name evidence="2" type="primary">Mettl5</name>
    <name evidence="2" type="ORF">CEXT_18471</name>
</gene>
<dbReference type="InterPro" id="IPR051720">
    <property type="entry name" value="rRNA_MeTrfase/Polyamine_Synth"/>
</dbReference>
<dbReference type="PANTHER" id="PTHR23290">
    <property type="entry name" value="RRNA N6-ADENOSINE-METHYLTRANSFERASE METTL5"/>
    <property type="match status" value="1"/>
</dbReference>
<evidence type="ECO:0000313" key="2">
    <source>
        <dbReference type="EMBL" id="GIY55859.1"/>
    </source>
</evidence>
<name>A0AAV4UDI1_CAEEX</name>
<dbReference type="InterPro" id="IPR025714">
    <property type="entry name" value="Methyltranfer_dom"/>
</dbReference>
<dbReference type="GO" id="GO:0008988">
    <property type="term" value="F:rRNA (adenine-N6-)-methyltransferase activity"/>
    <property type="evidence" value="ECO:0007669"/>
    <property type="project" value="TreeGrafter"/>
</dbReference>
<dbReference type="AlphaFoldDB" id="A0AAV4UDI1"/>
<evidence type="ECO:0000313" key="3">
    <source>
        <dbReference type="Proteomes" id="UP001054945"/>
    </source>
</evidence>
<dbReference type="Pfam" id="PF13847">
    <property type="entry name" value="Methyltransf_31"/>
    <property type="match status" value="1"/>
</dbReference>
<dbReference type="InterPro" id="IPR002052">
    <property type="entry name" value="DNA_methylase_N6_adenine_CS"/>
</dbReference>
<proteinExistence type="predicted"/>
<dbReference type="CDD" id="cd02440">
    <property type="entry name" value="AdoMet_MTases"/>
    <property type="match status" value="1"/>
</dbReference>
<accession>A0AAV4UDI1</accession>
<protein>
    <submittedName>
        <fullName evidence="2">rRNA N6-adenosine-methyltransferase METTL5</fullName>
    </submittedName>
</protein>
<feature type="domain" description="Methyltransferase" evidence="1">
    <location>
        <begin position="116"/>
        <end position="235"/>
    </location>
</feature>
<dbReference type="SUPFAM" id="SSF53335">
    <property type="entry name" value="S-adenosyl-L-methionine-dependent methyltransferases"/>
    <property type="match status" value="1"/>
</dbReference>